<evidence type="ECO:0000313" key="1">
    <source>
        <dbReference type="EMBL" id="MEB3039339.1"/>
    </source>
</evidence>
<proteinExistence type="predicted"/>
<name>A0ABU5Y7F6_9FLAO</name>
<accession>A0ABU5Y7F6</accession>
<protein>
    <submittedName>
        <fullName evidence="1">DUF4837 family protein</fullName>
    </submittedName>
</protein>
<dbReference type="RefSeq" id="WP_323978683.1">
    <property type="nucleotide sequence ID" value="NZ_JAYKBV010000002.1"/>
</dbReference>
<comment type="caution">
    <text evidence="1">The sequence shown here is derived from an EMBL/GenBank/DDBJ whole genome shotgun (WGS) entry which is preliminary data.</text>
</comment>
<dbReference type="Pfam" id="PF16125">
    <property type="entry name" value="DUF4837"/>
    <property type="match status" value="1"/>
</dbReference>
<dbReference type="EMBL" id="JAYKBV010000002">
    <property type="protein sequence ID" value="MEB3039339.1"/>
    <property type="molecule type" value="Genomic_DNA"/>
</dbReference>
<dbReference type="InterPro" id="IPR032286">
    <property type="entry name" value="DUF4837"/>
</dbReference>
<dbReference type="Proteomes" id="UP001324270">
    <property type="component" value="Unassembled WGS sequence"/>
</dbReference>
<evidence type="ECO:0000313" key="2">
    <source>
        <dbReference type="Proteomes" id="UP001324270"/>
    </source>
</evidence>
<gene>
    <name evidence="1" type="ORF">VJJ49_01350</name>
</gene>
<reference evidence="1 2" key="1">
    <citation type="submission" date="2023-12" db="EMBL/GenBank/DDBJ databases">
        <title>Genomic sequences of Capnocytophaga and Parvimonas strains.</title>
        <authorList>
            <person name="Watt R.M."/>
            <person name="Wang M."/>
            <person name="Yang T."/>
            <person name="Tong W.M."/>
        </authorList>
    </citation>
    <scope>NUCLEOTIDE SEQUENCE [LARGE SCALE GENOMIC DNA]</scope>
    <source>
        <strain evidence="1 2">CCUG 13156</strain>
    </source>
</reference>
<dbReference type="PROSITE" id="PS51257">
    <property type="entry name" value="PROKAR_LIPOPROTEIN"/>
    <property type="match status" value="1"/>
</dbReference>
<organism evidence="1 2">
    <name type="scientific">Capnocytophaga gingivalis</name>
    <dbReference type="NCBI Taxonomy" id="1017"/>
    <lineage>
        <taxon>Bacteria</taxon>
        <taxon>Pseudomonadati</taxon>
        <taxon>Bacteroidota</taxon>
        <taxon>Flavobacteriia</taxon>
        <taxon>Flavobacteriales</taxon>
        <taxon>Flavobacteriaceae</taxon>
        <taxon>Capnocytophaga</taxon>
    </lineage>
</organism>
<sequence length="333" mass="37884">MGKSITLMRHFLVCLLTSLLLISCHKKKKEQYLPDSVGSINSLTIVMDPQLWGGVVGDSLREYFASPVEEIAGAREPLFDIQQIPLEVFDGMTRASRNILIVSTDTRNGFDIRDSLYAKPQKVAFIIGQTTDDLISEIQKYAPKIIRTFKENEMQEVRNRFQNTLNNTKLIENTLGIQLSFPSLYNIVKQENNFFWLERKVKNGTADILIYEVPKGKICTHSNLCSEDIIQMRDSIGKRYVPGPQEGMYMITSPAFAPTYTKTQLNGYPTIVSKGLWEVKDFILGGPFSNYIIEDPKRDRCVVIEGFIAAPGTSKRDLLFELETIIKSVRFIY</sequence>
<keyword evidence="2" id="KW-1185">Reference proteome</keyword>